<evidence type="ECO:0000256" key="4">
    <source>
        <dbReference type="ARBA" id="ARBA00023027"/>
    </source>
</evidence>
<dbReference type="PROSITE" id="PS00687">
    <property type="entry name" value="ALDEHYDE_DEHYDR_GLU"/>
    <property type="match status" value="1"/>
</dbReference>
<dbReference type="PROSITE" id="PS00070">
    <property type="entry name" value="ALDEHYDE_DEHYDR_CYS"/>
    <property type="match status" value="1"/>
</dbReference>
<feature type="region of interest" description="Disordered" evidence="9">
    <location>
        <begin position="1195"/>
        <end position="1217"/>
    </location>
</feature>
<reference evidence="12 13" key="1">
    <citation type="submission" date="2019-11" db="EMBL/GenBank/DDBJ databases">
        <authorList>
            <person name="Criscuolo A."/>
        </authorList>
    </citation>
    <scope>NUCLEOTIDE SEQUENCE [LARGE SCALE GENOMIC DNA]</scope>
    <source>
        <strain evidence="12">CIP111667</strain>
    </source>
</reference>
<feature type="region of interest" description="Disordered" evidence="9">
    <location>
        <begin position="502"/>
        <end position="532"/>
    </location>
</feature>
<evidence type="ECO:0000313" key="12">
    <source>
        <dbReference type="EMBL" id="VZO38340.1"/>
    </source>
</evidence>
<evidence type="ECO:0000256" key="8">
    <source>
        <dbReference type="RuleBase" id="RU003345"/>
    </source>
</evidence>
<dbReference type="InterPro" id="IPR029041">
    <property type="entry name" value="FAD-linked_oxidoreductase-like"/>
</dbReference>
<comment type="catalytic activity">
    <reaction evidence="5">
        <text>L-glutamate 5-semialdehyde + NAD(+) + H2O = L-glutamate + NADH + 2 H(+)</text>
        <dbReference type="Rhea" id="RHEA:30235"/>
        <dbReference type="ChEBI" id="CHEBI:15377"/>
        <dbReference type="ChEBI" id="CHEBI:15378"/>
        <dbReference type="ChEBI" id="CHEBI:29985"/>
        <dbReference type="ChEBI" id="CHEBI:57540"/>
        <dbReference type="ChEBI" id="CHEBI:57945"/>
        <dbReference type="ChEBI" id="CHEBI:58066"/>
        <dbReference type="EC" id="1.2.1.88"/>
    </reaction>
</comment>
<evidence type="ECO:0000256" key="2">
    <source>
        <dbReference type="ARBA" id="ARBA00012884"/>
    </source>
</evidence>
<name>A0A7M4DM08_9MICO</name>
<evidence type="ECO:0000256" key="9">
    <source>
        <dbReference type="SAM" id="MobiDB-lite"/>
    </source>
</evidence>
<dbReference type="InterPro" id="IPR016163">
    <property type="entry name" value="Ald_DH_C"/>
</dbReference>
<evidence type="ECO:0000313" key="13">
    <source>
        <dbReference type="Proteomes" id="UP000419743"/>
    </source>
</evidence>
<feature type="domain" description="Aldehyde dehydrogenase" evidence="10">
    <location>
        <begin position="558"/>
        <end position="989"/>
    </location>
</feature>
<feature type="active site" evidence="6">
    <location>
        <position position="802"/>
    </location>
</feature>
<evidence type="ECO:0000259" key="11">
    <source>
        <dbReference type="Pfam" id="PF01619"/>
    </source>
</evidence>
<proteinExistence type="inferred from homology"/>
<evidence type="ECO:0000259" key="10">
    <source>
        <dbReference type="Pfam" id="PF00171"/>
    </source>
</evidence>
<dbReference type="PIRSF" id="PIRSF000197">
    <property type="entry name" value="Bifunct_PutA"/>
    <property type="match status" value="1"/>
</dbReference>
<feature type="compositionally biased region" description="Basic and acidic residues" evidence="9">
    <location>
        <begin position="26"/>
        <end position="35"/>
    </location>
</feature>
<dbReference type="InterPro" id="IPR025703">
    <property type="entry name" value="Bifunct_PutA"/>
</dbReference>
<dbReference type="PANTHER" id="PTHR42862:SF1">
    <property type="entry name" value="DELTA-1-PYRROLINE-5-CARBOXYLATE DEHYDROGENASE 2, ISOFORM A-RELATED"/>
    <property type="match status" value="1"/>
</dbReference>
<dbReference type="Gene3D" id="3.40.605.10">
    <property type="entry name" value="Aldehyde Dehydrogenase, Chain A, domain 1"/>
    <property type="match status" value="1"/>
</dbReference>
<keyword evidence="4" id="KW-0520">NAD</keyword>
<keyword evidence="13" id="KW-1185">Reference proteome</keyword>
<gene>
    <name evidence="12" type="primary">putA</name>
    <name evidence="12" type="ORF">HALOF300_03176</name>
</gene>
<evidence type="ECO:0000256" key="7">
    <source>
        <dbReference type="PROSITE-ProRule" id="PRU10007"/>
    </source>
</evidence>
<dbReference type="InterPro" id="IPR016161">
    <property type="entry name" value="Ald_DH/histidinol_DH"/>
</dbReference>
<evidence type="ECO:0000256" key="3">
    <source>
        <dbReference type="ARBA" id="ARBA00023002"/>
    </source>
</evidence>
<evidence type="ECO:0000256" key="6">
    <source>
        <dbReference type="PIRSR" id="PIRSR000197-1"/>
    </source>
</evidence>
<dbReference type="SUPFAM" id="SSF51730">
    <property type="entry name" value="FAD-linked oxidoreductase"/>
    <property type="match status" value="1"/>
</dbReference>
<dbReference type="InterPro" id="IPR016160">
    <property type="entry name" value="Ald_DH_CS_CYS"/>
</dbReference>
<dbReference type="InterPro" id="IPR016162">
    <property type="entry name" value="Ald_DH_N"/>
</dbReference>
<dbReference type="Gene3D" id="3.20.20.220">
    <property type="match status" value="1"/>
</dbReference>
<dbReference type="GO" id="GO:0009898">
    <property type="term" value="C:cytoplasmic side of plasma membrane"/>
    <property type="evidence" value="ECO:0007669"/>
    <property type="project" value="TreeGrafter"/>
</dbReference>
<dbReference type="Pfam" id="PF00171">
    <property type="entry name" value="Aldedh"/>
    <property type="match status" value="1"/>
</dbReference>
<dbReference type="GO" id="GO:0003842">
    <property type="term" value="F:L-glutamate gamma-semialdehyde dehydrogenase activity"/>
    <property type="evidence" value="ECO:0007669"/>
    <property type="project" value="UniProtKB-EC"/>
</dbReference>
<dbReference type="InterPro" id="IPR002872">
    <property type="entry name" value="Proline_DH_dom"/>
</dbReference>
<protein>
    <recommendedName>
        <fullName evidence="2">L-glutamate gamma-semialdehyde dehydrogenase</fullName>
        <ecNumber evidence="2">1.2.1.88</ecNumber>
    </recommendedName>
</protein>
<keyword evidence="3 8" id="KW-0560">Oxidoreductase</keyword>
<feature type="compositionally biased region" description="Polar residues" evidence="9">
    <location>
        <begin position="11"/>
        <end position="25"/>
    </location>
</feature>
<dbReference type="GO" id="GO:0004657">
    <property type="term" value="F:proline dehydrogenase activity"/>
    <property type="evidence" value="ECO:0007669"/>
    <property type="project" value="InterPro"/>
</dbReference>
<evidence type="ECO:0000256" key="5">
    <source>
        <dbReference type="ARBA" id="ARBA00048142"/>
    </source>
</evidence>
<dbReference type="InterPro" id="IPR015590">
    <property type="entry name" value="Aldehyde_DH_dom"/>
</dbReference>
<dbReference type="InterPro" id="IPR050485">
    <property type="entry name" value="Proline_metab_enzyme"/>
</dbReference>
<dbReference type="SUPFAM" id="SSF53720">
    <property type="entry name" value="ALDH-like"/>
    <property type="match status" value="1"/>
</dbReference>
<dbReference type="Proteomes" id="UP000419743">
    <property type="component" value="Unassembled WGS sequence"/>
</dbReference>
<feature type="active site" evidence="6 7">
    <location>
        <position position="768"/>
    </location>
</feature>
<sequence>MRHPAPEMTSRAPNAQDGSMTAPTDHTQEPPHRTDPAPTTASSLPSVPGPGRVPTVEDVVEDAVALAHRWASATHAGESGAERRATARLAALVADPAGLDLAVRFVDRVARPEDLRVAADELGRIRADAAGGFLSKADRGLLGLGSAVAGVAPGVVVPLARQRLRQLVGHLVVDAQDPALGAHLAKARSEGYRLNVNLLGEHVHGEMEALSRAERTRALLERPDVDYVSIKVSSLVSQISTWDTAGTTKRVLERLRPLYRSAAAKTPVAFVNLDMEEYRDLDLTVEVFEAICLEPEFLGLEAGIVLQAYLPDSAGALRRLIAFANRRRELGGAPIKVRLVKGANLAMERVEAELHGWTQAPFGTKADVDANYVRALDEALRAESIGALRIGVASHNLFDVALAHLLATGRGVAGMLDVEMLQGMAPAQARAVAADLSSNGPLILYTPVVAPADFDVAVSYLVRRLEENAAPENFLHALFAGGHGQDQQTVMADQEARFRASVEARGTVSDRPRRTRERTPAGADFANSVDSDPAVSSTRDWAVTALEGPARDLTSPELTTVAMVDDVVTRARRAGGTWASLPAAQRAAVLRTAADAIEARRADLVKQMAHEGGKTVGEADPEVSEAVDFARYYADCAVDLERLSEAEGLAFTPTGLVLVTPPWNFPVAIAAGGVLAALAAGSPVIIKPAPAVPGCTEVVVEAIHAALAEHGHDRDVLSVVRVDEDEVGRHLVAHPQVETVILTGAWETARMFTQWRADHPGGPGVLAETSGKNALIVTPSADYDLAVADVLRSAFGHAGQKCSAASLLILVGSVAGSERFRRHLIDAVASVRVGWPEDLGTTMGPIIEPAGGKLLDALTRLEPGETWMVEPRRLDPSGRLWSPGVKEGVWPGSPFHLTEYFGPVLGVMTAATLDDAIDIANAVPYGLTGGLHSLDADEIARWSDRIEVGNGYVNRHTTGAIVRRQSFGGWKRSAVGPGAKAGGPNYVAQFGTWIQEHRPAGGGVPGTRVRALAQTLAALTTDPGESEWLEVSMGSDAAARDDVFRVEADPSALSSESNVFRYRPIPHLTIRAQERTLPIEVARVALAAECAGVPVSVSLAADVAAAANESAAAFTDAARAIGYMGWRTETAQEFADRIAAGDVSGRVRVIGVADGLWPATAAPDADVTLLTGEVLASGRREMLGVLREQAISSTRHRFGHLPPAPRDPEQVTPRPAP</sequence>
<comment type="pathway">
    <text evidence="1">Amino-acid degradation; L-proline degradation into L-glutamate; L-glutamate from L-proline: step 2/2.</text>
</comment>
<dbReference type="GO" id="GO:0003700">
    <property type="term" value="F:DNA-binding transcription factor activity"/>
    <property type="evidence" value="ECO:0007669"/>
    <property type="project" value="InterPro"/>
</dbReference>
<evidence type="ECO:0000256" key="1">
    <source>
        <dbReference type="ARBA" id="ARBA00004786"/>
    </source>
</evidence>
<feature type="region of interest" description="Disordered" evidence="9">
    <location>
        <begin position="1"/>
        <end position="54"/>
    </location>
</feature>
<organism evidence="12 13">
    <name type="scientific">Occultella aeris</name>
    <dbReference type="NCBI Taxonomy" id="2761496"/>
    <lineage>
        <taxon>Bacteria</taxon>
        <taxon>Bacillati</taxon>
        <taxon>Actinomycetota</taxon>
        <taxon>Actinomycetes</taxon>
        <taxon>Micrococcales</taxon>
        <taxon>Ruaniaceae</taxon>
        <taxon>Occultella</taxon>
    </lineage>
</organism>
<dbReference type="Pfam" id="PF01619">
    <property type="entry name" value="Pro_dh"/>
    <property type="match status" value="1"/>
</dbReference>
<dbReference type="AlphaFoldDB" id="A0A7M4DM08"/>
<dbReference type="PANTHER" id="PTHR42862">
    <property type="entry name" value="DELTA-1-PYRROLINE-5-CARBOXYLATE DEHYDROGENASE 1, ISOFORM A-RELATED"/>
    <property type="match status" value="1"/>
</dbReference>
<dbReference type="GO" id="GO:0010133">
    <property type="term" value="P:L-proline catabolic process to L-glutamate"/>
    <property type="evidence" value="ECO:0007669"/>
    <property type="project" value="InterPro"/>
</dbReference>
<dbReference type="EMBL" id="CACRYJ010000046">
    <property type="protein sequence ID" value="VZO38340.1"/>
    <property type="molecule type" value="Genomic_DNA"/>
</dbReference>
<comment type="similarity">
    <text evidence="8">Belongs to the aldehyde dehydrogenase family.</text>
</comment>
<accession>A0A7M4DM08</accession>
<feature type="compositionally biased region" description="Basic and acidic residues" evidence="9">
    <location>
        <begin position="502"/>
        <end position="512"/>
    </location>
</feature>
<dbReference type="InterPro" id="IPR029510">
    <property type="entry name" value="Ald_DH_CS_GLU"/>
</dbReference>
<comment type="caution">
    <text evidence="12">The sequence shown here is derived from an EMBL/GenBank/DDBJ whole genome shotgun (WGS) entry which is preliminary data.</text>
</comment>
<dbReference type="EC" id="1.2.1.88" evidence="2"/>
<feature type="domain" description="Proline dehydrogenase" evidence="11">
    <location>
        <begin position="183"/>
        <end position="476"/>
    </location>
</feature>
<dbReference type="Gene3D" id="3.40.309.10">
    <property type="entry name" value="Aldehyde Dehydrogenase, Chain A, domain 2"/>
    <property type="match status" value="1"/>
</dbReference>